<feature type="domain" description="HTH luxR-type" evidence="7">
    <location>
        <begin position="169"/>
        <end position="234"/>
    </location>
</feature>
<feature type="modified residue" description="4-aspartylphosphate" evidence="5">
    <location>
        <position position="77"/>
    </location>
</feature>
<accession>A0A506UBN4</accession>
<dbReference type="InterPro" id="IPR000792">
    <property type="entry name" value="Tscrpt_reg_LuxR_C"/>
</dbReference>
<feature type="region of interest" description="Disordered" evidence="6">
    <location>
        <begin position="1"/>
        <end position="23"/>
    </location>
</feature>
<dbReference type="CDD" id="cd17535">
    <property type="entry name" value="REC_NarL-like"/>
    <property type="match status" value="1"/>
</dbReference>
<evidence type="ECO:0000259" key="8">
    <source>
        <dbReference type="PROSITE" id="PS50110"/>
    </source>
</evidence>
<protein>
    <submittedName>
        <fullName evidence="9">Response regulator transcription factor</fullName>
    </submittedName>
</protein>
<keyword evidence="3" id="KW-0238">DNA-binding</keyword>
<dbReference type="SMART" id="SM00421">
    <property type="entry name" value="HTH_LUXR"/>
    <property type="match status" value="1"/>
</dbReference>
<dbReference type="AlphaFoldDB" id="A0A506UBN4"/>
<dbReference type="GO" id="GO:0006355">
    <property type="term" value="P:regulation of DNA-templated transcription"/>
    <property type="evidence" value="ECO:0007669"/>
    <property type="project" value="InterPro"/>
</dbReference>
<keyword evidence="2" id="KW-0805">Transcription regulation</keyword>
<dbReference type="InterPro" id="IPR001789">
    <property type="entry name" value="Sig_transdc_resp-reg_receiver"/>
</dbReference>
<comment type="caution">
    <text evidence="9">The sequence shown here is derived from an EMBL/GenBank/DDBJ whole genome shotgun (WGS) entry which is preliminary data.</text>
</comment>
<sequence>MTIKPEERDRHPSPSPREARERSPCRIVLSEDEPAIRERLSNLISAWKDGMLLASCGTLAETIDAINNHELDLLITDLNLPDGNGIEAIQALRTARPEAQAMVISVLADERTVLNSIEAGATGYLLKDADFTDLIEAITDLMAGRSPISSRIARILVKRLSATSPEASIPEGGPRLTDREMDILWGISKGFTYAELAQRLEISRQTVPVHIRNIYRKLQVSNRSEAVFEAARQGLIKL</sequence>
<feature type="domain" description="Response regulatory" evidence="8">
    <location>
        <begin position="26"/>
        <end position="142"/>
    </location>
</feature>
<name>A0A506UBN4_9HYPH</name>
<proteinExistence type="predicted"/>
<dbReference type="Proteomes" id="UP000318801">
    <property type="component" value="Unassembled WGS sequence"/>
</dbReference>
<dbReference type="PRINTS" id="PR00038">
    <property type="entry name" value="HTHLUXR"/>
</dbReference>
<keyword evidence="10" id="KW-1185">Reference proteome</keyword>
<evidence type="ECO:0000259" key="7">
    <source>
        <dbReference type="PROSITE" id="PS50043"/>
    </source>
</evidence>
<dbReference type="InterPro" id="IPR039420">
    <property type="entry name" value="WalR-like"/>
</dbReference>
<organism evidence="9 10">
    <name type="scientific">Martelella alba</name>
    <dbReference type="NCBI Taxonomy" id="2590451"/>
    <lineage>
        <taxon>Bacteria</taxon>
        <taxon>Pseudomonadati</taxon>
        <taxon>Pseudomonadota</taxon>
        <taxon>Alphaproteobacteria</taxon>
        <taxon>Hyphomicrobiales</taxon>
        <taxon>Aurantimonadaceae</taxon>
        <taxon>Martelella</taxon>
    </lineage>
</organism>
<dbReference type="InterPro" id="IPR011006">
    <property type="entry name" value="CheY-like_superfamily"/>
</dbReference>
<dbReference type="RefSeq" id="WP_141148585.1">
    <property type="nucleotide sequence ID" value="NZ_VHLG01000003.1"/>
</dbReference>
<dbReference type="PROSITE" id="PS50110">
    <property type="entry name" value="RESPONSE_REGULATORY"/>
    <property type="match status" value="1"/>
</dbReference>
<evidence type="ECO:0000256" key="2">
    <source>
        <dbReference type="ARBA" id="ARBA00023015"/>
    </source>
</evidence>
<dbReference type="InterPro" id="IPR016032">
    <property type="entry name" value="Sig_transdc_resp-reg_C-effctor"/>
</dbReference>
<dbReference type="InterPro" id="IPR058245">
    <property type="entry name" value="NreC/VraR/RcsB-like_REC"/>
</dbReference>
<evidence type="ECO:0000256" key="5">
    <source>
        <dbReference type="PROSITE-ProRule" id="PRU00169"/>
    </source>
</evidence>
<dbReference type="OrthoDB" id="343383at2"/>
<keyword evidence="4" id="KW-0804">Transcription</keyword>
<dbReference type="SMART" id="SM00448">
    <property type="entry name" value="REC"/>
    <property type="match status" value="1"/>
</dbReference>
<gene>
    <name evidence="9" type="ORF">FJU08_08735</name>
</gene>
<dbReference type="GO" id="GO:0000160">
    <property type="term" value="P:phosphorelay signal transduction system"/>
    <property type="evidence" value="ECO:0007669"/>
    <property type="project" value="InterPro"/>
</dbReference>
<dbReference type="Pfam" id="PF00196">
    <property type="entry name" value="GerE"/>
    <property type="match status" value="1"/>
</dbReference>
<dbReference type="SUPFAM" id="SSF46894">
    <property type="entry name" value="C-terminal effector domain of the bipartite response regulators"/>
    <property type="match status" value="1"/>
</dbReference>
<dbReference type="CDD" id="cd06170">
    <property type="entry name" value="LuxR_C_like"/>
    <property type="match status" value="1"/>
</dbReference>
<dbReference type="EMBL" id="VHLG01000003">
    <property type="protein sequence ID" value="TPW31812.1"/>
    <property type="molecule type" value="Genomic_DNA"/>
</dbReference>
<keyword evidence="1 5" id="KW-0597">Phosphoprotein</keyword>
<evidence type="ECO:0000256" key="4">
    <source>
        <dbReference type="ARBA" id="ARBA00023163"/>
    </source>
</evidence>
<evidence type="ECO:0000256" key="1">
    <source>
        <dbReference type="ARBA" id="ARBA00022553"/>
    </source>
</evidence>
<evidence type="ECO:0000313" key="10">
    <source>
        <dbReference type="Proteomes" id="UP000318801"/>
    </source>
</evidence>
<evidence type="ECO:0000256" key="3">
    <source>
        <dbReference type="ARBA" id="ARBA00023125"/>
    </source>
</evidence>
<dbReference type="PANTHER" id="PTHR43214">
    <property type="entry name" value="TWO-COMPONENT RESPONSE REGULATOR"/>
    <property type="match status" value="1"/>
</dbReference>
<evidence type="ECO:0000256" key="6">
    <source>
        <dbReference type="SAM" id="MobiDB-lite"/>
    </source>
</evidence>
<dbReference type="PANTHER" id="PTHR43214:SF41">
    <property type="entry name" value="NITRATE_NITRITE RESPONSE REGULATOR PROTEIN NARP"/>
    <property type="match status" value="1"/>
</dbReference>
<dbReference type="PROSITE" id="PS50043">
    <property type="entry name" value="HTH_LUXR_2"/>
    <property type="match status" value="1"/>
</dbReference>
<evidence type="ECO:0000313" key="9">
    <source>
        <dbReference type="EMBL" id="TPW31812.1"/>
    </source>
</evidence>
<dbReference type="Gene3D" id="3.40.50.2300">
    <property type="match status" value="1"/>
</dbReference>
<dbReference type="Pfam" id="PF00072">
    <property type="entry name" value="Response_reg"/>
    <property type="match status" value="1"/>
</dbReference>
<reference evidence="9 10" key="1">
    <citation type="submission" date="2019-06" db="EMBL/GenBank/DDBJ databases">
        <authorList>
            <person name="Li M."/>
        </authorList>
    </citation>
    <scope>NUCLEOTIDE SEQUENCE [LARGE SCALE GENOMIC DNA]</scope>
    <source>
        <strain evidence="9 10">BGMRC2036</strain>
    </source>
</reference>
<dbReference type="GO" id="GO:0003677">
    <property type="term" value="F:DNA binding"/>
    <property type="evidence" value="ECO:0007669"/>
    <property type="project" value="UniProtKB-KW"/>
</dbReference>
<dbReference type="SUPFAM" id="SSF52172">
    <property type="entry name" value="CheY-like"/>
    <property type="match status" value="1"/>
</dbReference>